<dbReference type="Proteomes" id="UP000275281">
    <property type="component" value="Unassembled WGS sequence"/>
</dbReference>
<evidence type="ECO:0000313" key="3">
    <source>
        <dbReference type="EMBL" id="RPJ67872.1"/>
    </source>
</evidence>
<gene>
    <name evidence="3" type="ORF">DRW07_00215</name>
</gene>
<sequence length="193" mass="21658">MELAIILMMILIVVSAGAMALSVQNTHYPFRRKGQLFTPVEHTFLQLLEQAVNNEFRIMCRVKLSDIVTVSASTKKKQASTALSRASAKSIDFVLCNKSDMQPVLAIDLVHKQGADGYKVQKDLFVSNALDGANIPHARIKVKSGYSVEEIRECIETKLIPMRRRQQKLTESRLNPERPNKPTRPLRSSRVAA</sequence>
<dbReference type="AlphaFoldDB" id="A0A3N5Y2F2"/>
<evidence type="ECO:0000313" key="4">
    <source>
        <dbReference type="Proteomes" id="UP000275281"/>
    </source>
</evidence>
<organism evidence="3 4">
    <name type="scientific">Alteromonas sediminis</name>
    <dbReference type="NCBI Taxonomy" id="2259342"/>
    <lineage>
        <taxon>Bacteria</taxon>
        <taxon>Pseudomonadati</taxon>
        <taxon>Pseudomonadota</taxon>
        <taxon>Gammaproteobacteria</taxon>
        <taxon>Alteromonadales</taxon>
        <taxon>Alteromonadaceae</taxon>
        <taxon>Alteromonas/Salinimonas group</taxon>
        <taxon>Alteromonas</taxon>
    </lineage>
</organism>
<feature type="region of interest" description="Disordered" evidence="1">
    <location>
        <begin position="164"/>
        <end position="193"/>
    </location>
</feature>
<dbReference type="InterPro" id="IPR024402">
    <property type="entry name" value="DUF2726"/>
</dbReference>
<accession>A0A3N5Y2F2</accession>
<feature type="compositionally biased region" description="Basic and acidic residues" evidence="1">
    <location>
        <begin position="168"/>
        <end position="180"/>
    </location>
</feature>
<reference evidence="3 4" key="1">
    <citation type="submission" date="2018-11" db="EMBL/GenBank/DDBJ databases">
        <authorList>
            <person name="Ye M.-Q."/>
            <person name="Du Z.-J."/>
        </authorList>
    </citation>
    <scope>NUCLEOTIDE SEQUENCE [LARGE SCALE GENOMIC DNA]</scope>
    <source>
        <strain evidence="3 4">U0105</strain>
    </source>
</reference>
<evidence type="ECO:0000256" key="1">
    <source>
        <dbReference type="SAM" id="MobiDB-lite"/>
    </source>
</evidence>
<protein>
    <submittedName>
        <fullName evidence="3">DUF2726 domain-containing protein</fullName>
    </submittedName>
</protein>
<dbReference type="EMBL" id="RPOK01000001">
    <property type="protein sequence ID" value="RPJ67872.1"/>
    <property type="molecule type" value="Genomic_DNA"/>
</dbReference>
<evidence type="ECO:0000259" key="2">
    <source>
        <dbReference type="Pfam" id="PF10881"/>
    </source>
</evidence>
<feature type="domain" description="DUF2726" evidence="2">
    <location>
        <begin position="35"/>
        <end position="156"/>
    </location>
</feature>
<proteinExistence type="predicted"/>
<dbReference type="Pfam" id="PF10881">
    <property type="entry name" value="DUF2726"/>
    <property type="match status" value="1"/>
</dbReference>
<dbReference type="RefSeq" id="WP_124025875.1">
    <property type="nucleotide sequence ID" value="NZ_JBHRSN010000005.1"/>
</dbReference>
<name>A0A3N5Y2F2_9ALTE</name>
<dbReference type="OrthoDB" id="5600508at2"/>
<keyword evidence="4" id="KW-1185">Reference proteome</keyword>
<comment type="caution">
    <text evidence="3">The sequence shown here is derived from an EMBL/GenBank/DDBJ whole genome shotgun (WGS) entry which is preliminary data.</text>
</comment>